<dbReference type="Pfam" id="PF00069">
    <property type="entry name" value="Pkinase"/>
    <property type="match status" value="1"/>
</dbReference>
<dbReference type="InterPro" id="IPR001245">
    <property type="entry name" value="Ser-Thr/Tyr_kinase_cat_dom"/>
</dbReference>
<evidence type="ECO:0000256" key="1">
    <source>
        <dbReference type="ARBA" id="ARBA00022527"/>
    </source>
</evidence>
<dbReference type="GO" id="GO:0005524">
    <property type="term" value="F:ATP binding"/>
    <property type="evidence" value="ECO:0007669"/>
    <property type="project" value="UniProtKB-UniRule"/>
</dbReference>
<gene>
    <name evidence="8" type="ORF">ZIOFF_067628</name>
</gene>
<dbReference type="EMBL" id="JACMSC010000019">
    <property type="protein sequence ID" value="KAG6473711.1"/>
    <property type="molecule type" value="Genomic_DNA"/>
</dbReference>
<evidence type="ECO:0000256" key="3">
    <source>
        <dbReference type="ARBA" id="ARBA00022741"/>
    </source>
</evidence>
<dbReference type="PANTHER" id="PTHR48011:SF4">
    <property type="entry name" value="MITOGEN-ACTIVATED PROTEIN KINASE KINASE KINASE 19"/>
    <property type="match status" value="1"/>
</dbReference>
<evidence type="ECO:0000313" key="8">
    <source>
        <dbReference type="EMBL" id="KAG6473711.1"/>
    </source>
</evidence>
<protein>
    <recommendedName>
        <fullName evidence="7">Protein kinase domain-containing protein</fullName>
    </recommendedName>
</protein>
<dbReference type="FunFam" id="3.30.200.20:FF:000162">
    <property type="entry name" value="Adenine nucleotide alpha hydrolase-like domain kinase"/>
    <property type="match status" value="1"/>
</dbReference>
<dbReference type="CDD" id="cd06606">
    <property type="entry name" value="STKc_MAPKKK"/>
    <property type="match status" value="1"/>
</dbReference>
<dbReference type="AlphaFoldDB" id="A0A8J5CDK9"/>
<evidence type="ECO:0000259" key="7">
    <source>
        <dbReference type="PROSITE" id="PS50011"/>
    </source>
</evidence>
<dbReference type="InterPro" id="IPR008271">
    <property type="entry name" value="Ser/Thr_kinase_AS"/>
</dbReference>
<dbReference type="GO" id="GO:0004674">
    <property type="term" value="F:protein serine/threonine kinase activity"/>
    <property type="evidence" value="ECO:0007669"/>
    <property type="project" value="UniProtKB-KW"/>
</dbReference>
<dbReference type="InterPro" id="IPR052751">
    <property type="entry name" value="Plant_MAPKKK"/>
</dbReference>
<proteinExistence type="predicted"/>
<dbReference type="Proteomes" id="UP000734854">
    <property type="component" value="Unassembled WGS sequence"/>
</dbReference>
<keyword evidence="5 6" id="KW-0067">ATP-binding</keyword>
<keyword evidence="9" id="KW-1185">Reference proteome</keyword>
<reference evidence="8 9" key="1">
    <citation type="submission" date="2020-08" db="EMBL/GenBank/DDBJ databases">
        <title>Plant Genome Project.</title>
        <authorList>
            <person name="Zhang R.-G."/>
        </authorList>
    </citation>
    <scope>NUCLEOTIDE SEQUENCE [LARGE SCALE GENOMIC DNA]</scope>
    <source>
        <tissue evidence="8">Rhizome</tissue>
    </source>
</reference>
<evidence type="ECO:0000256" key="4">
    <source>
        <dbReference type="ARBA" id="ARBA00022777"/>
    </source>
</evidence>
<evidence type="ECO:0000313" key="9">
    <source>
        <dbReference type="Proteomes" id="UP000734854"/>
    </source>
</evidence>
<dbReference type="Pfam" id="PF07714">
    <property type="entry name" value="PK_Tyr_Ser-Thr"/>
    <property type="match status" value="1"/>
</dbReference>
<dbReference type="Gene3D" id="1.10.510.10">
    <property type="entry name" value="Transferase(Phosphotransferase) domain 1"/>
    <property type="match status" value="2"/>
</dbReference>
<name>A0A8J5CDK9_ZINOF</name>
<dbReference type="GO" id="GO:0007165">
    <property type="term" value="P:signal transduction"/>
    <property type="evidence" value="ECO:0007669"/>
    <property type="project" value="TreeGrafter"/>
</dbReference>
<dbReference type="PROSITE" id="PS00107">
    <property type="entry name" value="PROTEIN_KINASE_ATP"/>
    <property type="match status" value="1"/>
</dbReference>
<comment type="caution">
    <text evidence="8">The sequence shown here is derived from an EMBL/GenBank/DDBJ whole genome shotgun (WGS) entry which is preliminary data.</text>
</comment>
<sequence length="597" mass="65542">MYRCFSPQNILGEGGFGSVYKGCLPDGREVAVKQLKIESRQGDHEFKSEVEIISRVHHRHLVSLVGYCISYDQRLLVYDFVPNGTLESHLHGKNTRPVMDWATRVKSRFLPRVRPRDALNADEAAVDFSQGYPKIPIPKLESASSINKYLRTPSETPAPPLRPMAIHDYRRGPIIGRGASATVSLATSLPSGQEFAVKSSDLAFSGSLQREQSILSALDSPFVISYLGFDVALPAPGLRPCFNLFLEYAPGGSLSEAIKKQGGRLAEPSIRSHARDVLGGLTYLHAAGVAHCDVKCQNVLLCAGGRAKLADFGCARRSNETDRRFSGGTPMFMAPEVARGEVQGAPADVWALGCTVIEMTTGRPPWPQAENPVSALHRIAFSDDVPEFPSGVSGDCKDFLSKCLKRDPRERRTAAELLQHPFVASCSEMDHPPSNSDANLDGVSPTSALDQAFWELLSDDDELAEQSPEEDPLVRMKSLIGGNRHNWEWDENWVTVRSHGRELTFPTTDLIAENFETTTTPATIASEEYTLDVNHIGAQSVHSNFDRIDSISNVKCKINVSISAMERIKIEILNWCNAPINSIAANGLDLNIVVECF</sequence>
<dbReference type="InterPro" id="IPR017441">
    <property type="entry name" value="Protein_kinase_ATP_BS"/>
</dbReference>
<dbReference type="InterPro" id="IPR011009">
    <property type="entry name" value="Kinase-like_dom_sf"/>
</dbReference>
<organism evidence="8 9">
    <name type="scientific">Zingiber officinale</name>
    <name type="common">Ginger</name>
    <name type="synonym">Amomum zingiber</name>
    <dbReference type="NCBI Taxonomy" id="94328"/>
    <lineage>
        <taxon>Eukaryota</taxon>
        <taxon>Viridiplantae</taxon>
        <taxon>Streptophyta</taxon>
        <taxon>Embryophyta</taxon>
        <taxon>Tracheophyta</taxon>
        <taxon>Spermatophyta</taxon>
        <taxon>Magnoliopsida</taxon>
        <taxon>Liliopsida</taxon>
        <taxon>Zingiberales</taxon>
        <taxon>Zingiberaceae</taxon>
        <taxon>Zingiber</taxon>
    </lineage>
</organism>
<keyword evidence="4" id="KW-0418">Kinase</keyword>
<evidence type="ECO:0000256" key="5">
    <source>
        <dbReference type="ARBA" id="ARBA00022840"/>
    </source>
</evidence>
<feature type="binding site" evidence="6">
    <location>
        <position position="198"/>
    </location>
    <ligand>
        <name>ATP</name>
        <dbReference type="ChEBI" id="CHEBI:30616"/>
    </ligand>
</feature>
<dbReference type="PANTHER" id="PTHR48011">
    <property type="entry name" value="CCR4-NOT TRANSCRIPTIONAL COMPLEX SUBUNIT CAF120-RELATED"/>
    <property type="match status" value="1"/>
</dbReference>
<dbReference type="InterPro" id="IPR000719">
    <property type="entry name" value="Prot_kinase_dom"/>
</dbReference>
<keyword evidence="1" id="KW-0723">Serine/threonine-protein kinase</keyword>
<evidence type="ECO:0000256" key="6">
    <source>
        <dbReference type="PROSITE-ProRule" id="PRU10141"/>
    </source>
</evidence>
<dbReference type="SMART" id="SM00220">
    <property type="entry name" value="S_TKc"/>
    <property type="match status" value="1"/>
</dbReference>
<accession>A0A8J5CDK9</accession>
<dbReference type="SUPFAM" id="SSF56112">
    <property type="entry name" value="Protein kinase-like (PK-like)"/>
    <property type="match status" value="2"/>
</dbReference>
<keyword evidence="2" id="KW-0808">Transferase</keyword>
<keyword evidence="3 6" id="KW-0547">Nucleotide-binding</keyword>
<dbReference type="PROSITE" id="PS00108">
    <property type="entry name" value="PROTEIN_KINASE_ST"/>
    <property type="match status" value="1"/>
</dbReference>
<feature type="domain" description="Protein kinase" evidence="7">
    <location>
        <begin position="169"/>
        <end position="423"/>
    </location>
</feature>
<dbReference type="PROSITE" id="PS50011">
    <property type="entry name" value="PROTEIN_KINASE_DOM"/>
    <property type="match status" value="1"/>
</dbReference>
<evidence type="ECO:0000256" key="2">
    <source>
        <dbReference type="ARBA" id="ARBA00022679"/>
    </source>
</evidence>